<keyword evidence="1" id="KW-0812">Transmembrane</keyword>
<keyword evidence="1" id="KW-1133">Transmembrane helix</keyword>
<feature type="transmembrane region" description="Helical" evidence="1">
    <location>
        <begin position="61"/>
        <end position="82"/>
    </location>
</feature>
<keyword evidence="1" id="KW-0472">Membrane</keyword>
<protein>
    <submittedName>
        <fullName evidence="2">Uncharacterized protein</fullName>
    </submittedName>
</protein>
<evidence type="ECO:0000313" key="2">
    <source>
        <dbReference type="EMBL" id="SVC13130.1"/>
    </source>
</evidence>
<feature type="transmembrane region" description="Helical" evidence="1">
    <location>
        <begin position="20"/>
        <end position="41"/>
    </location>
</feature>
<gene>
    <name evidence="2" type="ORF">METZ01_LOCUS265984</name>
</gene>
<proteinExistence type="predicted"/>
<sequence length="100" mass="11100">MSETPEKPFVPDQPTVSRKFWIALSVTCAVSILLELIVVLAPDLHRHEHFEATHSAFASATNWFGFYVLLGFIACSAAILLAKGLGLFLKAKEDYYDDTP</sequence>
<dbReference type="EMBL" id="UINC01075190">
    <property type="protein sequence ID" value="SVC13130.1"/>
    <property type="molecule type" value="Genomic_DNA"/>
</dbReference>
<organism evidence="2">
    <name type="scientific">marine metagenome</name>
    <dbReference type="NCBI Taxonomy" id="408172"/>
    <lineage>
        <taxon>unclassified sequences</taxon>
        <taxon>metagenomes</taxon>
        <taxon>ecological metagenomes</taxon>
    </lineage>
</organism>
<name>A0A382JLY0_9ZZZZ</name>
<reference evidence="2" key="1">
    <citation type="submission" date="2018-05" db="EMBL/GenBank/DDBJ databases">
        <authorList>
            <person name="Lanie J.A."/>
            <person name="Ng W.-L."/>
            <person name="Kazmierczak K.M."/>
            <person name="Andrzejewski T.M."/>
            <person name="Davidsen T.M."/>
            <person name="Wayne K.J."/>
            <person name="Tettelin H."/>
            <person name="Glass J.I."/>
            <person name="Rusch D."/>
            <person name="Podicherti R."/>
            <person name="Tsui H.-C.T."/>
            <person name="Winkler M.E."/>
        </authorList>
    </citation>
    <scope>NUCLEOTIDE SEQUENCE</scope>
</reference>
<accession>A0A382JLY0</accession>
<dbReference type="AlphaFoldDB" id="A0A382JLY0"/>
<evidence type="ECO:0000256" key="1">
    <source>
        <dbReference type="SAM" id="Phobius"/>
    </source>
</evidence>